<dbReference type="EnsemblMetazoa" id="CapteT211356">
    <property type="protein sequence ID" value="CapteP211356"/>
    <property type="gene ID" value="CapteG211356"/>
</dbReference>
<evidence type="ECO:0000313" key="3">
    <source>
        <dbReference type="Proteomes" id="UP000014760"/>
    </source>
</evidence>
<dbReference type="PANTHER" id="PTHR33361">
    <property type="entry name" value="GLR0591 PROTEIN"/>
    <property type="match status" value="1"/>
</dbReference>
<protein>
    <recommendedName>
        <fullName evidence="4">DUF885 domain-containing protein</fullName>
    </recommendedName>
</protein>
<dbReference type="OrthoDB" id="5959877at2759"/>
<keyword evidence="3" id="KW-1185">Reference proteome</keyword>
<proteinExistence type="predicted"/>
<sequence>MPFNGPGGMYIAPPMDGSRPGVFQANLFEPETKPRFSMMSLCLHETCPGHHLQFAFQNQLSMPAFRVQVDHRNYYSAPCMFPLFTAYCEGWALYTEYLGEEMGAYRTPYDLFGRYSDEMFRAARLVVDTGLHVFGWTQDRAEEFLRSNTCIPEVEIHEEIKRYITWPGQACAYKIGELKIKELRVKAEAALGEDFDIKEFHSTLLSLGSVPLDVVEDAVNEMIQRQIHK</sequence>
<dbReference type="HOGENOM" id="CLU_096204_0_0_1"/>
<reference evidence="2" key="3">
    <citation type="submission" date="2015-06" db="UniProtKB">
        <authorList>
            <consortium name="EnsemblMetazoa"/>
        </authorList>
    </citation>
    <scope>IDENTIFICATION</scope>
</reference>
<dbReference type="EMBL" id="AMQN01020313">
    <property type="status" value="NOT_ANNOTATED_CDS"/>
    <property type="molecule type" value="Genomic_DNA"/>
</dbReference>
<gene>
    <name evidence="1" type="ORF">CAPTEDRAFT_211356</name>
</gene>
<dbReference type="PANTHER" id="PTHR33361:SF2">
    <property type="entry name" value="DUF885 DOMAIN-CONTAINING PROTEIN"/>
    <property type="match status" value="1"/>
</dbReference>
<dbReference type="InterPro" id="IPR010281">
    <property type="entry name" value="DUF885"/>
</dbReference>
<name>R7V3Z8_CAPTE</name>
<evidence type="ECO:0000313" key="1">
    <source>
        <dbReference type="EMBL" id="ELU11081.1"/>
    </source>
</evidence>
<organism evidence="1">
    <name type="scientific">Capitella teleta</name>
    <name type="common">Polychaete worm</name>
    <dbReference type="NCBI Taxonomy" id="283909"/>
    <lineage>
        <taxon>Eukaryota</taxon>
        <taxon>Metazoa</taxon>
        <taxon>Spiralia</taxon>
        <taxon>Lophotrochozoa</taxon>
        <taxon>Annelida</taxon>
        <taxon>Polychaeta</taxon>
        <taxon>Sedentaria</taxon>
        <taxon>Scolecida</taxon>
        <taxon>Capitellidae</taxon>
        <taxon>Capitella</taxon>
    </lineage>
</organism>
<dbReference type="EMBL" id="KB296993">
    <property type="protein sequence ID" value="ELU11081.1"/>
    <property type="molecule type" value="Genomic_DNA"/>
</dbReference>
<dbReference type="Proteomes" id="UP000014760">
    <property type="component" value="Unassembled WGS sequence"/>
</dbReference>
<accession>R7V3Z8</accession>
<evidence type="ECO:0000313" key="2">
    <source>
        <dbReference type="EnsemblMetazoa" id="CapteP211356"/>
    </source>
</evidence>
<reference evidence="1 3" key="2">
    <citation type="journal article" date="2013" name="Nature">
        <title>Insights into bilaterian evolution from three spiralian genomes.</title>
        <authorList>
            <person name="Simakov O."/>
            <person name="Marletaz F."/>
            <person name="Cho S.J."/>
            <person name="Edsinger-Gonzales E."/>
            <person name="Havlak P."/>
            <person name="Hellsten U."/>
            <person name="Kuo D.H."/>
            <person name="Larsson T."/>
            <person name="Lv J."/>
            <person name="Arendt D."/>
            <person name="Savage R."/>
            <person name="Osoegawa K."/>
            <person name="de Jong P."/>
            <person name="Grimwood J."/>
            <person name="Chapman J.A."/>
            <person name="Shapiro H."/>
            <person name="Aerts A."/>
            <person name="Otillar R.P."/>
            <person name="Terry A.Y."/>
            <person name="Boore J.L."/>
            <person name="Grigoriev I.V."/>
            <person name="Lindberg D.R."/>
            <person name="Seaver E.C."/>
            <person name="Weisblat D.A."/>
            <person name="Putnam N.H."/>
            <person name="Rokhsar D.S."/>
        </authorList>
    </citation>
    <scope>NUCLEOTIDE SEQUENCE</scope>
    <source>
        <strain evidence="1 3">I ESC-2004</strain>
    </source>
</reference>
<dbReference type="OMA" id="INEYIRC"/>
<reference evidence="3" key="1">
    <citation type="submission" date="2012-12" db="EMBL/GenBank/DDBJ databases">
        <authorList>
            <person name="Hellsten U."/>
            <person name="Grimwood J."/>
            <person name="Chapman J.A."/>
            <person name="Shapiro H."/>
            <person name="Aerts A."/>
            <person name="Otillar R.P."/>
            <person name="Terry A.Y."/>
            <person name="Boore J.L."/>
            <person name="Simakov O."/>
            <person name="Marletaz F."/>
            <person name="Cho S.-J."/>
            <person name="Edsinger-Gonzales E."/>
            <person name="Havlak P."/>
            <person name="Kuo D.-H."/>
            <person name="Larsson T."/>
            <person name="Lv J."/>
            <person name="Arendt D."/>
            <person name="Savage R."/>
            <person name="Osoegawa K."/>
            <person name="de Jong P."/>
            <person name="Lindberg D.R."/>
            <person name="Seaver E.C."/>
            <person name="Weisblat D.A."/>
            <person name="Putnam N.H."/>
            <person name="Grigoriev I.V."/>
            <person name="Rokhsar D.S."/>
        </authorList>
    </citation>
    <scope>NUCLEOTIDE SEQUENCE</scope>
    <source>
        <strain evidence="3">I ESC-2004</strain>
    </source>
</reference>
<dbReference type="Pfam" id="PF05960">
    <property type="entry name" value="DUF885"/>
    <property type="match status" value="1"/>
</dbReference>
<evidence type="ECO:0008006" key="4">
    <source>
        <dbReference type="Google" id="ProtNLM"/>
    </source>
</evidence>
<dbReference type="AlphaFoldDB" id="R7V3Z8"/>